<comment type="caution">
    <text evidence="5">The sequence shown here is derived from an EMBL/GenBank/DDBJ whole genome shotgun (WGS) entry which is preliminary data.</text>
</comment>
<evidence type="ECO:0000256" key="3">
    <source>
        <dbReference type="SAM" id="MobiDB-lite"/>
    </source>
</evidence>
<keyword evidence="4" id="KW-0812">Transmembrane</keyword>
<gene>
    <name evidence="5" type="ORF">BKN37_07235</name>
    <name evidence="6" type="ORF">C1Y40_04399</name>
</gene>
<sequence>MKTASDTAPADNDDVVEEVSDNAVGVTEVSVVDIDTDEDPTDPETASHKTRWWRRALPRRGAPGSRRWIRAATRGTVVVVFVAALAGAGYEGWLLFQQHRKQAAAYQALDAAQQFATNFTNADPNTIDQAISAITEGTTGEFKDRYVRSISQLRAMLIENKVTTRGTVVRSAIESATSNRVQVLLFVKESFTSAAVPEAPPGPPAQPPGAPPGPLGSPAPPGSPAETPTEVVGMEVTVEKVDGRWLVSKVVPGDKL</sequence>
<evidence type="ECO:0000256" key="1">
    <source>
        <dbReference type="ARBA" id="ARBA00004370"/>
    </source>
</evidence>
<dbReference type="EMBL" id="PPEA01000647">
    <property type="protein sequence ID" value="PQM45436.1"/>
    <property type="molecule type" value="Genomic_DNA"/>
</dbReference>
<dbReference type="RefSeq" id="WP_071023849.1">
    <property type="nucleotide sequence ID" value="NZ_MLQM01000024.1"/>
</dbReference>
<feature type="region of interest" description="Disordered" evidence="3">
    <location>
        <begin position="196"/>
        <end position="232"/>
    </location>
</feature>
<dbReference type="Proteomes" id="UP000238296">
    <property type="component" value="Unassembled WGS sequence"/>
</dbReference>
<evidence type="ECO:0000313" key="7">
    <source>
        <dbReference type="Proteomes" id="UP000179734"/>
    </source>
</evidence>
<evidence type="ECO:0008006" key="9">
    <source>
        <dbReference type="Google" id="ProtNLM"/>
    </source>
</evidence>
<evidence type="ECO:0000313" key="8">
    <source>
        <dbReference type="Proteomes" id="UP000238296"/>
    </source>
</evidence>
<keyword evidence="4" id="KW-1133">Transmembrane helix</keyword>
<protein>
    <recommendedName>
        <fullName evidence="9">Mce protein</fullName>
    </recommendedName>
</protein>
<dbReference type="EMBL" id="MLQM01000024">
    <property type="protein sequence ID" value="OHV05073.1"/>
    <property type="molecule type" value="Genomic_DNA"/>
</dbReference>
<accession>A0A1S1NH24</accession>
<reference evidence="6" key="3">
    <citation type="submission" date="2018-01" db="EMBL/GenBank/DDBJ databases">
        <authorList>
            <person name="Gaut B.S."/>
            <person name="Morton B.R."/>
            <person name="Clegg M.T."/>
            <person name="Duvall M.R."/>
        </authorList>
    </citation>
    <scope>NUCLEOTIDE SEQUENCE</scope>
    <source>
        <strain evidence="6">ATCC BAA-2683</strain>
    </source>
</reference>
<keyword evidence="7" id="KW-1185">Reference proteome</keyword>
<dbReference type="AlphaFoldDB" id="A0A1S1NH24"/>
<name>A0A1S1NH24_9MYCO</name>
<dbReference type="GO" id="GO:0016020">
    <property type="term" value="C:membrane"/>
    <property type="evidence" value="ECO:0007669"/>
    <property type="project" value="UniProtKB-SubCell"/>
</dbReference>
<organism evidence="5 7">
    <name type="scientific">Mycobacterium talmoniae</name>
    <dbReference type="NCBI Taxonomy" id="1858794"/>
    <lineage>
        <taxon>Bacteria</taxon>
        <taxon>Bacillati</taxon>
        <taxon>Actinomycetota</taxon>
        <taxon>Actinomycetes</taxon>
        <taxon>Mycobacteriales</taxon>
        <taxon>Mycobacteriaceae</taxon>
        <taxon>Mycobacterium</taxon>
    </lineage>
</organism>
<keyword evidence="2 4" id="KW-0472">Membrane</keyword>
<dbReference type="PANTHER" id="PTHR37042:SF4">
    <property type="entry name" value="OUTER MEMBRANE PROTEIN RV1973"/>
    <property type="match status" value="1"/>
</dbReference>
<dbReference type="Proteomes" id="UP000179734">
    <property type="component" value="Unassembled WGS sequence"/>
</dbReference>
<dbReference type="PANTHER" id="PTHR37042">
    <property type="entry name" value="OUTER MEMBRANE PROTEIN RV1973"/>
    <property type="match status" value="1"/>
</dbReference>
<evidence type="ECO:0000256" key="2">
    <source>
        <dbReference type="ARBA" id="ARBA00023136"/>
    </source>
</evidence>
<reference evidence="6 8" key="2">
    <citation type="journal article" date="2017" name="Int. J. Syst. Evol. Microbiol.">
        <title>Mycobacterium talmoniae sp. nov., a slowly growing mycobacterium isolated from human respiratory samples.</title>
        <authorList>
            <person name="Davidson R.M."/>
            <person name="DeGroote M.A."/>
            <person name="Marola J.L."/>
            <person name="Buss S."/>
            <person name="Jones V."/>
            <person name="McNeil M.R."/>
            <person name="Freifeld A.G."/>
            <person name="Elaine Epperson L."/>
            <person name="Hasan N.A."/>
            <person name="Jackson M."/>
            <person name="Iwen P.C."/>
            <person name="Salfinger M."/>
            <person name="Strong M."/>
        </authorList>
    </citation>
    <scope>NUCLEOTIDE SEQUENCE [LARGE SCALE GENOMIC DNA]</scope>
    <source>
        <strain evidence="6 8">ATCC BAA-2683</strain>
    </source>
</reference>
<feature type="compositionally biased region" description="Pro residues" evidence="3">
    <location>
        <begin position="198"/>
        <end position="223"/>
    </location>
</feature>
<evidence type="ECO:0000313" key="5">
    <source>
        <dbReference type="EMBL" id="OHV05073.1"/>
    </source>
</evidence>
<comment type="subcellular location">
    <subcellularLocation>
        <location evidence="1">Membrane</location>
    </subcellularLocation>
</comment>
<evidence type="ECO:0000313" key="6">
    <source>
        <dbReference type="EMBL" id="PQM45436.1"/>
    </source>
</evidence>
<evidence type="ECO:0000256" key="4">
    <source>
        <dbReference type="SAM" id="Phobius"/>
    </source>
</evidence>
<feature type="transmembrane region" description="Helical" evidence="4">
    <location>
        <begin position="75"/>
        <end position="96"/>
    </location>
</feature>
<reference evidence="5 7" key="1">
    <citation type="submission" date="2016-10" db="EMBL/GenBank/DDBJ databases">
        <title>Genome sequence of Mycobacterium talmonii.</title>
        <authorList>
            <person name="Greninger A.L."/>
            <person name="Elliott B."/>
            <person name="Vasireddy S."/>
            <person name="Vasireddy R."/>
        </authorList>
    </citation>
    <scope>NUCLEOTIDE SEQUENCE [LARGE SCALE GENOMIC DNA]</scope>
    <source>
        <strain evidence="5">MO-5499</strain>
        <strain evidence="7">NE-TNMC-100812</strain>
    </source>
</reference>
<proteinExistence type="predicted"/>